<keyword evidence="4" id="KW-1185">Reference proteome</keyword>
<evidence type="ECO:0000313" key="4">
    <source>
        <dbReference type="Proteomes" id="UP000654075"/>
    </source>
</evidence>
<gene>
    <name evidence="1" type="ORF">PGLA1383_LOCUS43049</name>
    <name evidence="2" type="ORF">PGLA2088_LOCUS14483</name>
</gene>
<dbReference type="AlphaFoldDB" id="A0A813IYH7"/>
<name>A0A813IYH7_POLGL</name>
<protein>
    <submittedName>
        <fullName evidence="2">Uncharacterized protein</fullName>
    </submittedName>
</protein>
<dbReference type="Proteomes" id="UP000654075">
    <property type="component" value="Unassembled WGS sequence"/>
</dbReference>
<dbReference type="EMBL" id="CAJNNW010017676">
    <property type="protein sequence ID" value="CAE8661338.1"/>
    <property type="molecule type" value="Genomic_DNA"/>
</dbReference>
<dbReference type="Proteomes" id="UP000626109">
    <property type="component" value="Unassembled WGS sequence"/>
</dbReference>
<organism evidence="2 3">
    <name type="scientific">Polarella glacialis</name>
    <name type="common">Dinoflagellate</name>
    <dbReference type="NCBI Taxonomy" id="89957"/>
    <lineage>
        <taxon>Eukaryota</taxon>
        <taxon>Sar</taxon>
        <taxon>Alveolata</taxon>
        <taxon>Dinophyceae</taxon>
        <taxon>Suessiales</taxon>
        <taxon>Suessiaceae</taxon>
        <taxon>Polarella</taxon>
    </lineage>
</organism>
<proteinExistence type="predicted"/>
<reference evidence="2" key="1">
    <citation type="submission" date="2021-02" db="EMBL/GenBank/DDBJ databases">
        <authorList>
            <person name="Dougan E. K."/>
            <person name="Rhodes N."/>
            <person name="Thang M."/>
            <person name="Chan C."/>
        </authorList>
    </citation>
    <scope>NUCLEOTIDE SEQUENCE</scope>
</reference>
<evidence type="ECO:0000313" key="1">
    <source>
        <dbReference type="EMBL" id="CAE8626061.1"/>
    </source>
</evidence>
<evidence type="ECO:0000313" key="3">
    <source>
        <dbReference type="Proteomes" id="UP000626109"/>
    </source>
</evidence>
<evidence type="ECO:0000313" key="2">
    <source>
        <dbReference type="EMBL" id="CAE8661338.1"/>
    </source>
</evidence>
<accession>A0A813IYH7</accession>
<dbReference type="EMBL" id="CAJNNV010028891">
    <property type="protein sequence ID" value="CAE8626061.1"/>
    <property type="molecule type" value="Genomic_DNA"/>
</dbReference>
<dbReference type="OrthoDB" id="432886at2759"/>
<comment type="caution">
    <text evidence="2">The sequence shown here is derived from an EMBL/GenBank/DDBJ whole genome shotgun (WGS) entry which is preliminary data.</text>
</comment>
<sequence>MSNNSDGMMANMMAPPIMALDTSVLLASNSLVVLPFHVQADQPFWNSAMQHIEEPKAAGREPCLYVDFTCKDMLLHWVPADAVSGRVSLKNEDDGFQLSGSQKVSTRNALTTAFKSATDTAHFFRSVQQWVSAFMRYAAVAVCAEQMKWSQVISHVDVAMGFAEFERNKGRPQYVAFLYDMT</sequence>